<dbReference type="Pfam" id="PF18082">
    <property type="entry name" value="NAT_N"/>
    <property type="match status" value="1"/>
</dbReference>
<dbReference type="Gene3D" id="3.40.630.120">
    <property type="match status" value="1"/>
</dbReference>
<evidence type="ECO:0000259" key="1">
    <source>
        <dbReference type="Pfam" id="PF18082"/>
    </source>
</evidence>
<evidence type="ECO:0000259" key="2">
    <source>
        <dbReference type="Pfam" id="PF18164"/>
    </source>
</evidence>
<dbReference type="InterPro" id="IPR041644">
    <property type="entry name" value="GNAT_C"/>
</dbReference>
<gene>
    <name evidence="3" type="ORF">GCM10009846_13300</name>
</gene>
<organism evidence="3 4">
    <name type="scientific">Agrococcus versicolor</name>
    <dbReference type="NCBI Taxonomy" id="501482"/>
    <lineage>
        <taxon>Bacteria</taxon>
        <taxon>Bacillati</taxon>
        <taxon>Actinomycetota</taxon>
        <taxon>Actinomycetes</taxon>
        <taxon>Micrococcales</taxon>
        <taxon>Microbacteriaceae</taxon>
        <taxon>Agrococcus</taxon>
    </lineage>
</organism>
<evidence type="ECO:0000313" key="4">
    <source>
        <dbReference type="Proteomes" id="UP001501599"/>
    </source>
</evidence>
<dbReference type="EMBL" id="BAAAQT010000005">
    <property type="protein sequence ID" value="GAA2173022.1"/>
    <property type="molecule type" value="Genomic_DNA"/>
</dbReference>
<keyword evidence="4" id="KW-1185">Reference proteome</keyword>
<comment type="caution">
    <text evidence="3">The sequence shown here is derived from an EMBL/GenBank/DDBJ whole genome shotgun (WGS) entry which is preliminary data.</text>
</comment>
<accession>A0ABN3AQF6</accession>
<feature type="domain" description="GNAT-like C-terminal" evidence="2">
    <location>
        <begin position="155"/>
        <end position="285"/>
    </location>
</feature>
<proteinExistence type="predicted"/>
<reference evidence="3 4" key="1">
    <citation type="journal article" date="2019" name="Int. J. Syst. Evol. Microbiol.">
        <title>The Global Catalogue of Microorganisms (GCM) 10K type strain sequencing project: providing services to taxonomists for standard genome sequencing and annotation.</title>
        <authorList>
            <consortium name="The Broad Institute Genomics Platform"/>
            <consortium name="The Broad Institute Genome Sequencing Center for Infectious Disease"/>
            <person name="Wu L."/>
            <person name="Ma J."/>
        </authorList>
    </citation>
    <scope>NUCLEOTIDE SEQUENCE [LARGE SCALE GENOMIC DNA]</scope>
    <source>
        <strain evidence="3 4">JCM 16026</strain>
    </source>
</reference>
<dbReference type="Proteomes" id="UP001501599">
    <property type="component" value="Unassembled WGS sequence"/>
</dbReference>
<evidence type="ECO:0000313" key="3">
    <source>
        <dbReference type="EMBL" id="GAA2173022.1"/>
    </source>
</evidence>
<name>A0ABN3AQF6_9MICO</name>
<dbReference type="InterPro" id="IPR041273">
    <property type="entry name" value="NAT_N"/>
</dbReference>
<feature type="domain" description="N-acyltransferase N-terminal" evidence="1">
    <location>
        <begin position="19"/>
        <end position="141"/>
    </location>
</feature>
<protein>
    <submittedName>
        <fullName evidence="3">Uncharacterized protein</fullName>
    </submittedName>
</protein>
<dbReference type="Pfam" id="PF18164">
    <property type="entry name" value="GNAT_C"/>
    <property type="match status" value="1"/>
</dbReference>
<sequence length="287" mass="30168">MTIDAAGVRDRLERAPIALLALAPEDRALVADAIATLDDADARGVAAAATALVDGLGCGDEEPRHPFASLPEGPGAPGRLAILALVATAADVVAWLRARGADEATASSGVADLGAQLRVHRRVVGVGGLDTQDWLALAWSGALLRHGALQVAHVRHPRLGWVRSVHIPAGASLDPDAIDASLAASALVGERLFPERATTTWHCRSWMLDPWLVDALPGTRLAAFAARWTHAGADVDGWEDVAYFVFGTRDATLDASALPHDSTLRRALAERMGRGSRPIVREGTLQA</sequence>
<dbReference type="RefSeq" id="WP_344341899.1">
    <property type="nucleotide sequence ID" value="NZ_BAAAQT010000005.1"/>
</dbReference>